<sequence length="46" mass="5295">VARCECIHEKLRVTPGLFLLVSFKVLKQNLYVLRPLITPSNDGYYS</sequence>
<evidence type="ECO:0000313" key="1">
    <source>
        <dbReference type="EMBL" id="CDW49205.1"/>
    </source>
</evidence>
<protein>
    <submittedName>
        <fullName evidence="1">Uncharacterized protein</fullName>
    </submittedName>
</protein>
<name>A0A0K2VFQ8_LEPSM</name>
<feature type="non-terminal residue" evidence="1">
    <location>
        <position position="1"/>
    </location>
</feature>
<reference evidence="1" key="1">
    <citation type="submission" date="2014-05" db="EMBL/GenBank/DDBJ databases">
        <authorList>
            <person name="Chronopoulou M."/>
        </authorList>
    </citation>
    <scope>NUCLEOTIDE SEQUENCE</scope>
    <source>
        <tissue evidence="1">Whole organism</tissue>
    </source>
</reference>
<dbReference type="EMBL" id="HACA01031844">
    <property type="protein sequence ID" value="CDW49205.1"/>
    <property type="molecule type" value="Transcribed_RNA"/>
</dbReference>
<proteinExistence type="predicted"/>
<accession>A0A0K2VFQ8</accession>
<organism evidence="1">
    <name type="scientific">Lepeophtheirus salmonis</name>
    <name type="common">Salmon louse</name>
    <name type="synonym">Caligus salmonis</name>
    <dbReference type="NCBI Taxonomy" id="72036"/>
    <lineage>
        <taxon>Eukaryota</taxon>
        <taxon>Metazoa</taxon>
        <taxon>Ecdysozoa</taxon>
        <taxon>Arthropoda</taxon>
        <taxon>Crustacea</taxon>
        <taxon>Multicrustacea</taxon>
        <taxon>Hexanauplia</taxon>
        <taxon>Copepoda</taxon>
        <taxon>Siphonostomatoida</taxon>
        <taxon>Caligidae</taxon>
        <taxon>Lepeophtheirus</taxon>
    </lineage>
</organism>
<dbReference type="AlphaFoldDB" id="A0A0K2VFQ8"/>